<dbReference type="InterPro" id="IPR001989">
    <property type="entry name" value="Radical_activat_CS"/>
</dbReference>
<dbReference type="SFLD" id="SFLDG01066">
    <property type="entry name" value="organic_radical-activating_enz"/>
    <property type="match status" value="1"/>
</dbReference>
<keyword evidence="9 10" id="KW-0411">Iron-sulfur</keyword>
<dbReference type="CDD" id="cd01335">
    <property type="entry name" value="Radical_SAM"/>
    <property type="match status" value="1"/>
</dbReference>
<dbReference type="Pfam" id="PF04055">
    <property type="entry name" value="Radical_SAM"/>
    <property type="match status" value="1"/>
</dbReference>
<sequence length="264" mass="29710">MTRGKVHSLESFGLVDGPGVRYVIFLQGCPIRCQYCHNPETWTTEGGSWWTAEELFRQAYRYKNYWKKKGQAHGGITVSGGEPLLQWEFVTELFTLAKEKKVHTALDTAGSIFGSARLPVKGFERLMEVTDLVMLDLKEMNPQKHKKLTGMENAPILGMARWLSDHGKEMWVRHVVVPGLTDSREELLEMKAFLDSLKTVTRVELLPYHTMGRAKWENLGIPYVLDGVPTPTEEEMKEAEALVGIPLGTVFSGFLSVPSGNAKK</sequence>
<evidence type="ECO:0000256" key="3">
    <source>
        <dbReference type="ARBA" id="ARBA00021356"/>
    </source>
</evidence>
<evidence type="ECO:0000256" key="4">
    <source>
        <dbReference type="ARBA" id="ARBA00022485"/>
    </source>
</evidence>
<organism evidence="12 13">
    <name type="scientific">Muricoprocola aceti</name>
    <dbReference type="NCBI Taxonomy" id="2981772"/>
    <lineage>
        <taxon>Bacteria</taxon>
        <taxon>Bacillati</taxon>
        <taxon>Bacillota</taxon>
        <taxon>Clostridia</taxon>
        <taxon>Lachnospirales</taxon>
        <taxon>Lachnospiraceae</taxon>
        <taxon>Muricoprocola</taxon>
    </lineage>
</organism>
<dbReference type="RefSeq" id="WP_262655816.1">
    <property type="nucleotide sequence ID" value="NZ_JAOQKE010000029.1"/>
</dbReference>
<keyword evidence="7 10" id="KW-0560">Oxidoreductase</keyword>
<keyword evidence="6 10" id="KW-0479">Metal-binding</keyword>
<dbReference type="InterPro" id="IPR058240">
    <property type="entry name" value="rSAM_sf"/>
</dbReference>
<gene>
    <name evidence="12" type="primary">pflA</name>
    <name evidence="12" type="ORF">OCV47_14735</name>
</gene>
<dbReference type="InterPro" id="IPR012839">
    <property type="entry name" value="Organic_radical_activase"/>
</dbReference>
<keyword evidence="8 10" id="KW-0408">Iron</keyword>
<evidence type="ECO:0000256" key="8">
    <source>
        <dbReference type="ARBA" id="ARBA00023004"/>
    </source>
</evidence>
<dbReference type="InterPro" id="IPR012838">
    <property type="entry name" value="PFL1_activating"/>
</dbReference>
<comment type="subcellular location">
    <subcellularLocation>
        <location evidence="10">Cytoplasm</location>
    </subcellularLocation>
</comment>
<keyword evidence="12" id="KW-0670">Pyruvate</keyword>
<dbReference type="NCBIfam" id="TIGR02493">
    <property type="entry name" value="PFLA"/>
    <property type="match status" value="1"/>
</dbReference>
<keyword evidence="10" id="KW-0963">Cytoplasm</keyword>
<dbReference type="GO" id="GO:0043365">
    <property type="term" value="F:[formate-C-acetyltransferase]-activating enzyme activity"/>
    <property type="evidence" value="ECO:0007669"/>
    <property type="project" value="UniProtKB-EC"/>
</dbReference>
<dbReference type="PANTHER" id="PTHR30352:SF5">
    <property type="entry name" value="PYRUVATE FORMATE-LYASE 1-ACTIVATING ENZYME"/>
    <property type="match status" value="1"/>
</dbReference>
<dbReference type="Proteomes" id="UP001652338">
    <property type="component" value="Unassembled WGS sequence"/>
</dbReference>
<dbReference type="InterPro" id="IPR034457">
    <property type="entry name" value="Organic_radical-activating"/>
</dbReference>
<keyword evidence="4 10" id="KW-0004">4Fe-4S</keyword>
<dbReference type="PROSITE" id="PS01087">
    <property type="entry name" value="RADICAL_ACTIVATING"/>
    <property type="match status" value="1"/>
</dbReference>
<dbReference type="EC" id="1.97.1.4" evidence="10"/>
<evidence type="ECO:0000313" key="13">
    <source>
        <dbReference type="Proteomes" id="UP001652338"/>
    </source>
</evidence>
<comment type="function">
    <text evidence="1 10">Activation of pyruvate formate-lyase under anaerobic conditions by generation of an organic free radical, using S-adenosylmethionine and reduced flavodoxin as cosubstrates to produce 5'-deoxy-adenosine.</text>
</comment>
<evidence type="ECO:0000313" key="12">
    <source>
        <dbReference type="EMBL" id="MCU6726561.1"/>
    </source>
</evidence>
<dbReference type="PROSITE" id="PS51918">
    <property type="entry name" value="RADICAL_SAM"/>
    <property type="match status" value="1"/>
</dbReference>
<dbReference type="PANTHER" id="PTHR30352">
    <property type="entry name" value="PYRUVATE FORMATE-LYASE-ACTIVATING ENZYME"/>
    <property type="match status" value="1"/>
</dbReference>
<evidence type="ECO:0000256" key="7">
    <source>
        <dbReference type="ARBA" id="ARBA00023002"/>
    </source>
</evidence>
<dbReference type="PIRSF" id="PIRSF000371">
    <property type="entry name" value="PFL_act_enz"/>
    <property type="match status" value="1"/>
</dbReference>
<comment type="caution">
    <text evidence="12">The sequence shown here is derived from an EMBL/GenBank/DDBJ whole genome shotgun (WGS) entry which is preliminary data.</text>
</comment>
<name>A0ABT2SQH8_9FIRM</name>
<dbReference type="Gene3D" id="3.20.20.70">
    <property type="entry name" value="Aldolase class I"/>
    <property type="match status" value="1"/>
</dbReference>
<dbReference type="SFLD" id="SFLDS00029">
    <property type="entry name" value="Radical_SAM"/>
    <property type="match status" value="1"/>
</dbReference>
<keyword evidence="5 10" id="KW-0949">S-adenosyl-L-methionine</keyword>
<evidence type="ECO:0000256" key="6">
    <source>
        <dbReference type="ARBA" id="ARBA00022723"/>
    </source>
</evidence>
<evidence type="ECO:0000256" key="10">
    <source>
        <dbReference type="RuleBase" id="RU362053"/>
    </source>
</evidence>
<feature type="domain" description="Radical SAM core" evidence="11">
    <location>
        <begin position="15"/>
        <end position="246"/>
    </location>
</feature>
<dbReference type="EMBL" id="JAOQKE010000029">
    <property type="protein sequence ID" value="MCU6726561.1"/>
    <property type="molecule type" value="Genomic_DNA"/>
</dbReference>
<dbReference type="SUPFAM" id="SSF102114">
    <property type="entry name" value="Radical SAM enzymes"/>
    <property type="match status" value="1"/>
</dbReference>
<proteinExistence type="inferred from homology"/>
<keyword evidence="13" id="KW-1185">Reference proteome</keyword>
<dbReference type="InterPro" id="IPR013785">
    <property type="entry name" value="Aldolase_TIM"/>
</dbReference>
<evidence type="ECO:0000259" key="11">
    <source>
        <dbReference type="PROSITE" id="PS51918"/>
    </source>
</evidence>
<protein>
    <recommendedName>
        <fullName evidence="3 10">Pyruvate formate-lyase-activating enzyme</fullName>
        <ecNumber evidence="10">1.97.1.4</ecNumber>
    </recommendedName>
</protein>
<comment type="cofactor">
    <cofactor evidence="10">
        <name>[4Fe-4S] cluster</name>
        <dbReference type="ChEBI" id="CHEBI:49883"/>
    </cofactor>
    <text evidence="10">Binds 1 [4Fe-4S] cluster. The cluster is coordinated with 3 cysteines and an exchangeable S-adenosyl-L-methionine.</text>
</comment>
<comment type="similarity">
    <text evidence="2 10">Belongs to the organic radical-activating enzymes family.</text>
</comment>
<dbReference type="InterPro" id="IPR007197">
    <property type="entry name" value="rSAM"/>
</dbReference>
<evidence type="ECO:0000256" key="2">
    <source>
        <dbReference type="ARBA" id="ARBA00009777"/>
    </source>
</evidence>
<evidence type="ECO:0000256" key="1">
    <source>
        <dbReference type="ARBA" id="ARBA00003141"/>
    </source>
</evidence>
<accession>A0ABT2SQH8</accession>
<evidence type="ECO:0000256" key="9">
    <source>
        <dbReference type="ARBA" id="ARBA00023014"/>
    </source>
</evidence>
<evidence type="ECO:0000256" key="5">
    <source>
        <dbReference type="ARBA" id="ARBA00022691"/>
    </source>
</evidence>
<comment type="catalytic activity">
    <reaction evidence="10">
        <text>glycyl-[formate C-acetyltransferase] + reduced [flavodoxin] + S-adenosyl-L-methionine = glycin-2-yl radical-[formate C-acetyltransferase] + semiquinone [flavodoxin] + 5'-deoxyadenosine + L-methionine + H(+)</text>
        <dbReference type="Rhea" id="RHEA:19225"/>
        <dbReference type="Rhea" id="RHEA-COMP:10622"/>
        <dbReference type="Rhea" id="RHEA-COMP:12190"/>
        <dbReference type="Rhea" id="RHEA-COMP:12191"/>
        <dbReference type="Rhea" id="RHEA-COMP:14480"/>
        <dbReference type="ChEBI" id="CHEBI:15378"/>
        <dbReference type="ChEBI" id="CHEBI:17319"/>
        <dbReference type="ChEBI" id="CHEBI:29947"/>
        <dbReference type="ChEBI" id="CHEBI:32722"/>
        <dbReference type="ChEBI" id="CHEBI:57618"/>
        <dbReference type="ChEBI" id="CHEBI:57844"/>
        <dbReference type="ChEBI" id="CHEBI:59789"/>
        <dbReference type="ChEBI" id="CHEBI:140311"/>
        <dbReference type="EC" id="1.97.1.4"/>
    </reaction>
</comment>
<reference evidence="12 13" key="1">
    <citation type="journal article" date="2021" name="ISME Commun">
        <title>Automated analysis of genomic sequences facilitates high-throughput and comprehensive description of bacteria.</title>
        <authorList>
            <person name="Hitch T.C.A."/>
        </authorList>
    </citation>
    <scope>NUCLEOTIDE SEQUENCE [LARGE SCALE GENOMIC DNA]</scope>
    <source>
        <strain evidence="12 13">Sanger_29</strain>
    </source>
</reference>